<evidence type="ECO:0000313" key="6">
    <source>
        <dbReference type="Proteomes" id="UP001165092"/>
    </source>
</evidence>
<keyword evidence="5" id="KW-0449">Lipoprotein</keyword>
<dbReference type="PANTHER" id="PTHR30222:SF17">
    <property type="entry name" value="SPERMIDINE_PUTRESCINE-BINDING PERIPLASMIC PROTEIN"/>
    <property type="match status" value="1"/>
</dbReference>
<dbReference type="Gene3D" id="3.40.190.10">
    <property type="entry name" value="Periplasmic binding protein-like II"/>
    <property type="match status" value="2"/>
</dbReference>
<comment type="subcellular location">
    <subcellularLocation>
        <location evidence="1">Periplasm</location>
    </subcellularLocation>
</comment>
<dbReference type="SUPFAM" id="SSF53850">
    <property type="entry name" value="Periplasmic binding protein-like II"/>
    <property type="match status" value="1"/>
</dbReference>
<gene>
    <name evidence="5" type="ORF">Nans01_18540</name>
</gene>
<evidence type="ECO:0000313" key="5">
    <source>
        <dbReference type="EMBL" id="GLU47503.1"/>
    </source>
</evidence>
<dbReference type="PROSITE" id="PS51318">
    <property type="entry name" value="TAT"/>
    <property type="match status" value="1"/>
</dbReference>
<dbReference type="EMBL" id="BSQG01000002">
    <property type="protein sequence ID" value="GLU47503.1"/>
    <property type="molecule type" value="Genomic_DNA"/>
</dbReference>
<comment type="caution">
    <text evidence="5">The sequence shown here is derived from an EMBL/GenBank/DDBJ whole genome shotgun (WGS) entry which is preliminary data.</text>
</comment>
<evidence type="ECO:0000256" key="1">
    <source>
        <dbReference type="ARBA" id="ARBA00004418"/>
    </source>
</evidence>
<dbReference type="GO" id="GO:0015846">
    <property type="term" value="P:polyamine transport"/>
    <property type="evidence" value="ECO:0007669"/>
    <property type="project" value="InterPro"/>
</dbReference>
<keyword evidence="3" id="KW-0732">Signal</keyword>
<keyword evidence="6" id="KW-1185">Reference proteome</keyword>
<dbReference type="InterPro" id="IPR006311">
    <property type="entry name" value="TAT_signal"/>
</dbReference>
<keyword evidence="2" id="KW-0813">Transport</keyword>
<protein>
    <submittedName>
        <fullName evidence="5">Polyamine-binding lipoprotein</fullName>
    </submittedName>
</protein>
<keyword evidence="4" id="KW-0574">Periplasm</keyword>
<sequence length="410" mass="44987">MRNTPRPSPALLRGLTQARYSRRATLKLTGLSAAALALAGCGVQGQQQQPQDSTDFWADKQSNGKLRFANWPLYMDSDRTQLTRFTEATGVTVDYEESVQDNPSWFGQIQPILANGGDIGADLMVMTNGLELAKLIALGYLAPLDPAQLPNFAEYAGEIYKKTAYDPGNTFTVPYASGMTGIAYDPERTGRTLTSIADLWDPAFEGRVGMMADPQEIANFGLLYNGIDPADSTPDDWRTAAESLKQQRDDKIVRAYYSQDYIQPLTNGDVWATMAWSGDIYQQNAAEGTNLEFFIPEEGATLWTDNMMIPSTAKNPVDALMMMDFLYDPEVAASLAEYITFVPPVPDAQNVLRDKAGTLDGDEQAALEELAASPLVFPTDADYAKLHNYVSLPAGEEEEFTSIFLAITQA</sequence>
<dbReference type="GO" id="GO:0042597">
    <property type="term" value="C:periplasmic space"/>
    <property type="evidence" value="ECO:0007669"/>
    <property type="project" value="UniProtKB-SubCell"/>
</dbReference>
<dbReference type="PANTHER" id="PTHR30222">
    <property type="entry name" value="SPERMIDINE/PUTRESCINE-BINDING PERIPLASMIC PROTEIN"/>
    <property type="match status" value="1"/>
</dbReference>
<evidence type="ECO:0000256" key="4">
    <source>
        <dbReference type="ARBA" id="ARBA00022764"/>
    </source>
</evidence>
<dbReference type="PRINTS" id="PR00909">
    <property type="entry name" value="SPERMDNBNDNG"/>
</dbReference>
<evidence type="ECO:0000256" key="2">
    <source>
        <dbReference type="ARBA" id="ARBA00022448"/>
    </source>
</evidence>
<evidence type="ECO:0000256" key="3">
    <source>
        <dbReference type="ARBA" id="ARBA00022729"/>
    </source>
</evidence>
<dbReference type="AlphaFoldDB" id="A0A9W6P5M4"/>
<organism evidence="5 6">
    <name type="scientific">Nocardiopsis ansamitocini</name>
    <dbReference type="NCBI Taxonomy" id="1670832"/>
    <lineage>
        <taxon>Bacteria</taxon>
        <taxon>Bacillati</taxon>
        <taxon>Actinomycetota</taxon>
        <taxon>Actinomycetes</taxon>
        <taxon>Streptosporangiales</taxon>
        <taxon>Nocardiopsidaceae</taxon>
        <taxon>Nocardiopsis</taxon>
    </lineage>
</organism>
<dbReference type="Pfam" id="PF13416">
    <property type="entry name" value="SBP_bac_8"/>
    <property type="match status" value="1"/>
</dbReference>
<dbReference type="CDD" id="cd13590">
    <property type="entry name" value="PBP2_PotD_PotF_like"/>
    <property type="match status" value="1"/>
</dbReference>
<dbReference type="GO" id="GO:0019808">
    <property type="term" value="F:polyamine binding"/>
    <property type="evidence" value="ECO:0007669"/>
    <property type="project" value="InterPro"/>
</dbReference>
<dbReference type="RefSeq" id="WP_285758605.1">
    <property type="nucleotide sequence ID" value="NZ_BSQG01000002.1"/>
</dbReference>
<name>A0A9W6P5M4_9ACTN</name>
<dbReference type="InterPro" id="IPR006059">
    <property type="entry name" value="SBP"/>
</dbReference>
<dbReference type="InterPro" id="IPR001188">
    <property type="entry name" value="Sperm_putr-bd"/>
</dbReference>
<accession>A0A9W6P5M4</accession>
<proteinExistence type="predicted"/>
<dbReference type="Proteomes" id="UP001165092">
    <property type="component" value="Unassembled WGS sequence"/>
</dbReference>
<reference evidence="5" key="1">
    <citation type="submission" date="2023-02" db="EMBL/GenBank/DDBJ databases">
        <title>Nocardiopsis ansamitocini NBRC 112285.</title>
        <authorList>
            <person name="Ichikawa N."/>
            <person name="Sato H."/>
            <person name="Tonouchi N."/>
        </authorList>
    </citation>
    <scope>NUCLEOTIDE SEQUENCE</scope>
    <source>
        <strain evidence="5">NBRC 112285</strain>
    </source>
</reference>